<reference evidence="1 2" key="1">
    <citation type="submission" date="2016-05" db="EMBL/GenBank/DDBJ databases">
        <title>Bacillus thuringiensis and Bacillus weihenstephanensis as novel biocontrol agents of wilt causing Verticillium species.</title>
        <authorList>
            <person name="Hollensteiner J."/>
            <person name="Wemheuer F."/>
            <person name="Harting R."/>
            <person name="Kolarzyk A."/>
            <person name="Diaz-Valerio S."/>
            <person name="Poehlein A."/>
            <person name="Brzuszkiewicz E."/>
            <person name="Nesemann K."/>
            <person name="Braus-Stromeyer S."/>
            <person name="Braus G."/>
            <person name="Daniel R."/>
            <person name="Liesegang H."/>
        </authorList>
    </citation>
    <scope>NUCLEOTIDE SEQUENCE [LARGE SCALE GENOMIC DNA]</scope>
    <source>
        <strain evidence="1 2">GOE11</strain>
    </source>
</reference>
<sequence>MKEKIKRIIKKIPPVGIEMGIVFSFNPFTKHKAKADVDTREPILTTFGDTYDTFLKEPFVIYLSEQSAKNDYLANNENRAYKAPTFNKGEFGISVYDYYKNQNFSKRIKLFYKDGKVEYKTIKHGQQLLIKQAGIIVDLNPDASDLYEHAMYYITQKKLDEGNTGIALTNWQTYYLKSDNSGQMNGPLALKFIRQEFPNIKPGSASFDLEKLFHALPEEKRKLATITSSPVKESGIFSYTSDELAELKRRRLAIVTQHKNEECSSISVKIRNRDNVLRTWEDSTNISASSNWIPEDRSIFTIIPIETGSNKVYIEANATYLTSANGEVGVTGFRVYGQVWTLVDCGFESFSLKNNHGQYLSVHDTSVCLTDNPDKNTIFAITIQKDKWNEWLAKWYSSKKMQVDLTARSFTNIFNE</sequence>
<dbReference type="RefSeq" id="WP_070157305.1">
    <property type="nucleotide sequence ID" value="NZ_LXLX01000031.1"/>
</dbReference>
<accession>A0A1E8BP28</accession>
<dbReference type="Proteomes" id="UP000175835">
    <property type="component" value="Unassembled WGS sequence"/>
</dbReference>
<evidence type="ECO:0000313" key="2">
    <source>
        <dbReference type="Proteomes" id="UP000175835"/>
    </source>
</evidence>
<evidence type="ECO:0000313" key="1">
    <source>
        <dbReference type="EMBL" id="OFD94436.1"/>
    </source>
</evidence>
<gene>
    <name evidence="1" type="ORF">BWGOE11_26370</name>
</gene>
<dbReference type="EMBL" id="LXLX01000031">
    <property type="protein sequence ID" value="OFD94436.1"/>
    <property type="molecule type" value="Genomic_DNA"/>
</dbReference>
<dbReference type="PATRIC" id="fig|86662.28.peg.2696"/>
<name>A0A1E8BP28_BACMY</name>
<proteinExistence type="predicted"/>
<comment type="caution">
    <text evidence="1">The sequence shown here is derived from an EMBL/GenBank/DDBJ whole genome shotgun (WGS) entry which is preliminary data.</text>
</comment>
<protein>
    <submittedName>
        <fullName evidence="1">Uncharacterized protein</fullName>
    </submittedName>
</protein>
<dbReference type="AlphaFoldDB" id="A0A1E8BP28"/>
<dbReference type="SUPFAM" id="SSF50405">
    <property type="entry name" value="Actin-crosslinking proteins"/>
    <property type="match status" value="1"/>
</dbReference>
<organism evidence="1 2">
    <name type="scientific">Bacillus mycoides</name>
    <dbReference type="NCBI Taxonomy" id="1405"/>
    <lineage>
        <taxon>Bacteria</taxon>
        <taxon>Bacillati</taxon>
        <taxon>Bacillota</taxon>
        <taxon>Bacilli</taxon>
        <taxon>Bacillales</taxon>
        <taxon>Bacillaceae</taxon>
        <taxon>Bacillus</taxon>
        <taxon>Bacillus cereus group</taxon>
    </lineage>
</organism>
<dbReference type="InterPro" id="IPR008999">
    <property type="entry name" value="Actin-crosslinking"/>
</dbReference>